<keyword evidence="2" id="KW-1185">Reference proteome</keyword>
<organism evidence="1 2">
    <name type="scientific">Eupransor demetentiae</name>
    <dbReference type="NCBI Taxonomy" id="3109584"/>
    <lineage>
        <taxon>Bacteria</taxon>
        <taxon>Bacillati</taxon>
        <taxon>Bacillota</taxon>
        <taxon>Bacilli</taxon>
        <taxon>Lactobacillales</taxon>
        <taxon>Lactobacillaceae</taxon>
        <taxon>Eupransor</taxon>
    </lineage>
</organism>
<evidence type="ECO:0000313" key="2">
    <source>
        <dbReference type="Proteomes" id="UP001314241"/>
    </source>
</evidence>
<proteinExistence type="predicted"/>
<dbReference type="RefSeq" id="WP_349641649.1">
    <property type="nucleotide sequence ID" value="NZ_CAWVOH010000001.1"/>
</dbReference>
<gene>
    <name evidence="1" type="ORF">R54876_GBNLAHCA_00668</name>
</gene>
<dbReference type="Proteomes" id="UP001314241">
    <property type="component" value="Unassembled WGS sequence"/>
</dbReference>
<evidence type="ECO:0000313" key="1">
    <source>
        <dbReference type="EMBL" id="CAK8054107.1"/>
    </source>
</evidence>
<protein>
    <submittedName>
        <fullName evidence="1">Uncharacterized protein</fullName>
    </submittedName>
</protein>
<accession>A0ABM9N4K4</accession>
<reference evidence="1 2" key="1">
    <citation type="submission" date="2024-01" db="EMBL/GenBank/DDBJ databases">
        <authorList>
            <person name="Botero Cardona J."/>
        </authorList>
    </citation>
    <scope>NUCLEOTIDE SEQUENCE [LARGE SCALE GENOMIC DNA]</scope>
    <source>
        <strain evidence="1 2">LMG 33000</strain>
    </source>
</reference>
<dbReference type="EMBL" id="CAWVOH010000001">
    <property type="protein sequence ID" value="CAK8054107.1"/>
    <property type="molecule type" value="Genomic_DNA"/>
</dbReference>
<sequence>MSFNLDNLLYFAGIIWTVVYLFKEPLKATVRLLKANVRNKNVQFACNMAEQAITAVANSQLTSGPAKKAAAVKMLAERLHANNIGQHFTEPDLEQYIQTTYDKMNAEAGKVSN</sequence>
<name>A0ABM9N4K4_9LACO</name>
<comment type="caution">
    <text evidence="1">The sequence shown here is derived from an EMBL/GenBank/DDBJ whole genome shotgun (WGS) entry which is preliminary data.</text>
</comment>